<dbReference type="InterPro" id="IPR015422">
    <property type="entry name" value="PyrdxlP-dep_Trfase_small"/>
</dbReference>
<reference evidence="3 4" key="1">
    <citation type="journal article" date="2023" name="G3 (Bethesda)">
        <title>A chromosome-level genome assembly of Zasmidium syzygii isolated from banana leaves.</title>
        <authorList>
            <person name="van Westerhoven A.C."/>
            <person name="Mehrabi R."/>
            <person name="Talebi R."/>
            <person name="Steentjes M.B.F."/>
            <person name="Corcolon B."/>
            <person name="Chong P.A."/>
            <person name="Kema G.H.J."/>
            <person name="Seidl M.F."/>
        </authorList>
    </citation>
    <scope>NUCLEOTIDE SEQUENCE [LARGE SCALE GENOMIC DNA]</scope>
    <source>
        <strain evidence="3 4">P124</strain>
    </source>
</reference>
<dbReference type="PANTHER" id="PTHR43092">
    <property type="entry name" value="L-CYSTEINE DESULFHYDRASE"/>
    <property type="match status" value="1"/>
</dbReference>
<keyword evidence="4" id="KW-1185">Reference proteome</keyword>
<evidence type="ECO:0000313" key="3">
    <source>
        <dbReference type="EMBL" id="KAK4502012.1"/>
    </source>
</evidence>
<organism evidence="3 4">
    <name type="scientific">Zasmidium cellare</name>
    <name type="common">Wine cellar mold</name>
    <name type="synonym">Racodium cellare</name>
    <dbReference type="NCBI Taxonomy" id="395010"/>
    <lineage>
        <taxon>Eukaryota</taxon>
        <taxon>Fungi</taxon>
        <taxon>Dikarya</taxon>
        <taxon>Ascomycota</taxon>
        <taxon>Pezizomycotina</taxon>
        <taxon>Dothideomycetes</taxon>
        <taxon>Dothideomycetidae</taxon>
        <taxon>Mycosphaerellales</taxon>
        <taxon>Mycosphaerellaceae</taxon>
        <taxon>Zasmidium</taxon>
    </lineage>
</organism>
<evidence type="ECO:0000256" key="1">
    <source>
        <dbReference type="ARBA" id="ARBA00022898"/>
    </source>
</evidence>
<dbReference type="PANTHER" id="PTHR43092:SF2">
    <property type="entry name" value="HERCYNYLCYSTEINE SULFOXIDE LYASE"/>
    <property type="match status" value="1"/>
</dbReference>
<comment type="caution">
    <text evidence="3">The sequence shown here is derived from an EMBL/GenBank/DDBJ whole genome shotgun (WGS) entry which is preliminary data.</text>
</comment>
<dbReference type="Pfam" id="PF00266">
    <property type="entry name" value="Aminotran_5"/>
    <property type="match status" value="1"/>
</dbReference>
<name>A0ABR0EKI3_ZASCE</name>
<dbReference type="Gene3D" id="3.40.640.10">
    <property type="entry name" value="Type I PLP-dependent aspartate aminotransferase-like (Major domain)"/>
    <property type="match status" value="1"/>
</dbReference>
<dbReference type="EMBL" id="JAXOVC010000005">
    <property type="protein sequence ID" value="KAK4502012.1"/>
    <property type="molecule type" value="Genomic_DNA"/>
</dbReference>
<proteinExistence type="predicted"/>
<dbReference type="Gene3D" id="3.90.1150.10">
    <property type="entry name" value="Aspartate Aminotransferase, domain 1"/>
    <property type="match status" value="1"/>
</dbReference>
<keyword evidence="1" id="KW-0663">Pyridoxal phosphate</keyword>
<dbReference type="Proteomes" id="UP001305779">
    <property type="component" value="Unassembled WGS sequence"/>
</dbReference>
<protein>
    <recommendedName>
        <fullName evidence="2">Aminotransferase class V domain-containing protein</fullName>
    </recommendedName>
</protein>
<evidence type="ECO:0000259" key="2">
    <source>
        <dbReference type="Pfam" id="PF00266"/>
    </source>
</evidence>
<dbReference type="InterPro" id="IPR015421">
    <property type="entry name" value="PyrdxlP-dep_Trfase_major"/>
</dbReference>
<dbReference type="SUPFAM" id="SSF53383">
    <property type="entry name" value="PLP-dependent transferases"/>
    <property type="match status" value="1"/>
</dbReference>
<dbReference type="InterPro" id="IPR000192">
    <property type="entry name" value="Aminotrans_V_dom"/>
</dbReference>
<gene>
    <name evidence="3" type="ORF">PRZ48_007823</name>
</gene>
<accession>A0ABR0EKI3</accession>
<dbReference type="InterPro" id="IPR015424">
    <property type="entry name" value="PyrdxlP-dep_Trfase"/>
</dbReference>
<feature type="domain" description="Aminotransferase class V" evidence="2">
    <location>
        <begin position="32"/>
        <end position="240"/>
    </location>
</feature>
<evidence type="ECO:0000313" key="4">
    <source>
        <dbReference type="Proteomes" id="UP001305779"/>
    </source>
</evidence>
<sequence length="418" mass="46610">MASIECGREAAKHFALARGYRNLNHGSYGTYPTAVRDVFRHYQEKIEARPDAFTRYEYREGLLDKSRAAIAQYVNAPVETCVLVPNTSYGIDSVLRNLTYSPNDYILSFNTIYGAFANTLQYLSETTPVKVHEINYTLPLEDELLCNAFEDAVKALTSYGKKPRIAVFDTINSLPGVRMPFEQLIKICKAHGVLSAVDGAHGVGMIPLDLTALDPDFFASNCHKWLYTPRGSALLYVPGRNQHLLRATFPTSFALGSSFAANFASMGTLDDNPYLCIPAALDWRKRITWEGKSGEEAIVGYMSSLARRGGNAVAELLGTEALENSERTLGDCSMTNIRLPLNFVALTGDDTDLAETIGQWMMRTMILECETAVNIMVYANAWWVRLSSQIYLTMDDFEHAGQLLQQVCSRAEEGEWKH</sequence>